<feature type="compositionally biased region" description="Basic and acidic residues" evidence="1">
    <location>
        <begin position="130"/>
        <end position="142"/>
    </location>
</feature>
<dbReference type="AlphaFoldDB" id="A0A6J4N4H0"/>
<evidence type="ECO:0000313" key="2">
    <source>
        <dbReference type="EMBL" id="CAA9377761.1"/>
    </source>
</evidence>
<feature type="compositionally biased region" description="Basic and acidic residues" evidence="1">
    <location>
        <begin position="160"/>
        <end position="175"/>
    </location>
</feature>
<sequence>VTPERPETRFPDAAAPAAADGAEPSAPVPAAPGRAALRDALRAAAGGVPGVAGRAQVGHPGVRGPAAAVRQVWRAGRRALRAAGLLVVPPGVPAAALRGHPDLRDRRPHRPQKGHRATRPLRRAPLPPAPRDRRRDRHEPGRPRGHRRRVLRHGGVPQRHRPDPLHPRRPRPLDHRGRRLLQARHVPHPDAHRRPLRLLQGRRAGLPQPLPDGAL</sequence>
<proteinExistence type="predicted"/>
<feature type="compositionally biased region" description="Basic residues" evidence="1">
    <location>
        <begin position="106"/>
        <end position="122"/>
    </location>
</feature>
<feature type="region of interest" description="Disordered" evidence="1">
    <location>
        <begin position="1"/>
        <end position="32"/>
    </location>
</feature>
<name>A0A6J4N4H0_9BACT</name>
<reference evidence="2" key="1">
    <citation type="submission" date="2020-02" db="EMBL/GenBank/DDBJ databases">
        <authorList>
            <person name="Meier V. D."/>
        </authorList>
    </citation>
    <scope>NUCLEOTIDE SEQUENCE</scope>
    <source>
        <strain evidence="2">AVDCRST_MAG64</strain>
    </source>
</reference>
<feature type="region of interest" description="Disordered" evidence="1">
    <location>
        <begin position="88"/>
        <end position="215"/>
    </location>
</feature>
<organism evidence="2">
    <name type="scientific">uncultured Phycisphaerae bacterium</name>
    <dbReference type="NCBI Taxonomy" id="904963"/>
    <lineage>
        <taxon>Bacteria</taxon>
        <taxon>Pseudomonadati</taxon>
        <taxon>Planctomycetota</taxon>
        <taxon>Phycisphaerae</taxon>
        <taxon>environmental samples</taxon>
    </lineage>
</organism>
<feature type="compositionally biased region" description="Basic residues" evidence="1">
    <location>
        <begin position="143"/>
        <end position="152"/>
    </location>
</feature>
<accession>A0A6J4N4H0</accession>
<protein>
    <submittedName>
        <fullName evidence="2">Uncharacterized protein</fullName>
    </submittedName>
</protein>
<dbReference type="EMBL" id="CADCUQ010000110">
    <property type="protein sequence ID" value="CAA9377761.1"/>
    <property type="molecule type" value="Genomic_DNA"/>
</dbReference>
<feature type="non-terminal residue" evidence="2">
    <location>
        <position position="215"/>
    </location>
</feature>
<feature type="compositionally biased region" description="Basic and acidic residues" evidence="1">
    <location>
        <begin position="1"/>
        <end position="10"/>
    </location>
</feature>
<feature type="compositionally biased region" description="Low complexity" evidence="1">
    <location>
        <begin position="11"/>
        <end position="32"/>
    </location>
</feature>
<evidence type="ECO:0000256" key="1">
    <source>
        <dbReference type="SAM" id="MobiDB-lite"/>
    </source>
</evidence>
<feature type="compositionally biased region" description="Basic residues" evidence="1">
    <location>
        <begin position="176"/>
        <end position="186"/>
    </location>
</feature>
<feature type="non-terminal residue" evidence="2">
    <location>
        <position position="1"/>
    </location>
</feature>
<gene>
    <name evidence="2" type="ORF">AVDCRST_MAG64-405</name>
</gene>